<dbReference type="AlphaFoldDB" id="A0CF51"/>
<protein>
    <recommendedName>
        <fullName evidence="6">RING-type domain-containing protein</fullName>
    </recommendedName>
</protein>
<dbReference type="RefSeq" id="XP_001436815.1">
    <property type="nucleotide sequence ID" value="XM_001436778.1"/>
</dbReference>
<dbReference type="PROSITE" id="PS50089">
    <property type="entry name" value="ZF_RING_2"/>
    <property type="match status" value="1"/>
</dbReference>
<reference evidence="7 8" key="1">
    <citation type="journal article" date="2006" name="Nature">
        <title>Global trends of whole-genome duplications revealed by the ciliate Paramecium tetraurelia.</title>
        <authorList>
            <consortium name="Genoscope"/>
            <person name="Aury J.-M."/>
            <person name="Jaillon O."/>
            <person name="Duret L."/>
            <person name="Noel B."/>
            <person name="Jubin C."/>
            <person name="Porcel B.M."/>
            <person name="Segurens B."/>
            <person name="Daubin V."/>
            <person name="Anthouard V."/>
            <person name="Aiach N."/>
            <person name="Arnaiz O."/>
            <person name="Billaut A."/>
            <person name="Beisson J."/>
            <person name="Blanc I."/>
            <person name="Bouhouche K."/>
            <person name="Camara F."/>
            <person name="Duharcourt S."/>
            <person name="Guigo R."/>
            <person name="Gogendeau D."/>
            <person name="Katinka M."/>
            <person name="Keller A.-M."/>
            <person name="Kissmehl R."/>
            <person name="Klotz C."/>
            <person name="Koll F."/>
            <person name="Le Moue A."/>
            <person name="Lepere C."/>
            <person name="Malinsky S."/>
            <person name="Nowacki M."/>
            <person name="Nowak J.K."/>
            <person name="Plattner H."/>
            <person name="Poulain J."/>
            <person name="Ruiz F."/>
            <person name="Serrano V."/>
            <person name="Zagulski M."/>
            <person name="Dessen P."/>
            <person name="Betermier M."/>
            <person name="Weissenbach J."/>
            <person name="Scarpelli C."/>
            <person name="Schachter V."/>
            <person name="Sperling L."/>
            <person name="Meyer E."/>
            <person name="Cohen J."/>
            <person name="Wincker P."/>
        </authorList>
    </citation>
    <scope>NUCLEOTIDE SEQUENCE [LARGE SCALE GENOMIC DNA]</scope>
    <source>
        <strain evidence="7 8">Stock d4-2</strain>
    </source>
</reference>
<evidence type="ECO:0000256" key="4">
    <source>
        <dbReference type="PROSITE-ProRule" id="PRU00175"/>
    </source>
</evidence>
<evidence type="ECO:0000256" key="2">
    <source>
        <dbReference type="ARBA" id="ARBA00022771"/>
    </source>
</evidence>
<dbReference type="EMBL" id="CT868068">
    <property type="protein sequence ID" value="CAK69418.1"/>
    <property type="molecule type" value="Genomic_DNA"/>
</dbReference>
<evidence type="ECO:0000313" key="8">
    <source>
        <dbReference type="Proteomes" id="UP000000600"/>
    </source>
</evidence>
<evidence type="ECO:0000256" key="3">
    <source>
        <dbReference type="ARBA" id="ARBA00022833"/>
    </source>
</evidence>
<evidence type="ECO:0000256" key="5">
    <source>
        <dbReference type="SAM" id="MobiDB-lite"/>
    </source>
</evidence>
<organism evidence="7 8">
    <name type="scientific">Paramecium tetraurelia</name>
    <dbReference type="NCBI Taxonomy" id="5888"/>
    <lineage>
        <taxon>Eukaryota</taxon>
        <taxon>Sar</taxon>
        <taxon>Alveolata</taxon>
        <taxon>Ciliophora</taxon>
        <taxon>Intramacronucleata</taxon>
        <taxon>Oligohymenophorea</taxon>
        <taxon>Peniculida</taxon>
        <taxon>Parameciidae</taxon>
        <taxon>Paramecium</taxon>
    </lineage>
</organism>
<dbReference type="SMART" id="SM00184">
    <property type="entry name" value="RING"/>
    <property type="match status" value="5"/>
</dbReference>
<sequence>MLQEVQVFFISPLSSSNRINDESLQSYKYIQYMGYNKNASILCSLIHYAFNKQISRILESILQLINTLKNQTIYTEFVKLIKQTKFEKNHVQKFFQNLYLIDQNNEIAGKLLFDLCKSKDWLDGSQIAYNQIAKEFQLRISIYNCNEVYGIQFKETIDLMVDANKKFYFLISEPIFKNIEKTQCPQCKIKSEFILLTCNHKHCYKCLRKKSQIENIKCHCGKICYKKNVLHCLQNFDKVKEYNEMSKVLLKYYESANSSVALTDQQLSLDRSRRYHANQDIEQKIAPTVEPLYECSICSKKSQSQLLVLEDCKHQFCYYCAQQYKLQKECPLQNCIKKIEQNSQQTCLNKNNSKEIDYPIINQNIKESIQNSSNPKVAEQCSRCSNTSKYKLFEVKKCNHKFCKSCLSNIEMKYELAFCLKPKCQSTFTKQEYKMYFKSVQPLSNSEVPQMQRVIPPQNQYSSFDCESCKYKRSEDQKYILNCGHSICNACIILNVQFKTTCCYLAALDSEYQQFRKNMTTNCKGCQLPFQIKELFQSNCKHEFCLSCCQKIYLERSQRCLEKRCGKLIFFVDDLYNFIWSQKIEESKDISNKEVQKKTEELEEQDKDQNLEKQDNKQIKEDSKQIDNSLHRSTQCQKTKSIEEQESPTLQKSVINLKEYKINEQKKEEINLPSTKLQEIVKPNGQNLVQNGDPRKQEVYQFEDDISGSEENYEEEIIIYQQIEEIKSAKERENEFCKGNCTNCNSEFSPFNKKQLIDCKLHQIGACCILNKFIRCPQCEQTPSKKIIIHQKLILPCNPVEEESIFESTILKPSLGSYYPQSFQQTYKGYSDQLQRLERQRNNQNSAIKRNLTTDTVNKRIQDNQQVLEDKSKYKNEQLIQNELTLLKSSPPYLQQPYHPYRYERLQYGGYDQRNRLELYSRDFHLNSKITTGYSGRLY</sequence>
<dbReference type="OrthoDB" id="307411at2759"/>
<keyword evidence="3" id="KW-0862">Zinc</keyword>
<dbReference type="InterPro" id="IPR017907">
    <property type="entry name" value="Znf_RING_CS"/>
</dbReference>
<feature type="domain" description="RING-type" evidence="6">
    <location>
        <begin position="295"/>
        <end position="334"/>
    </location>
</feature>
<dbReference type="InParanoid" id="A0CF51"/>
<dbReference type="InterPro" id="IPR001841">
    <property type="entry name" value="Znf_RING"/>
</dbReference>
<dbReference type="SUPFAM" id="SSF57850">
    <property type="entry name" value="RING/U-box"/>
    <property type="match status" value="2"/>
</dbReference>
<evidence type="ECO:0000256" key="1">
    <source>
        <dbReference type="ARBA" id="ARBA00022723"/>
    </source>
</evidence>
<keyword evidence="8" id="KW-1185">Reference proteome</keyword>
<keyword evidence="2 4" id="KW-0863">Zinc-finger</keyword>
<name>A0CF51_PARTE</name>
<feature type="compositionally biased region" description="Basic and acidic residues" evidence="5">
    <location>
        <begin position="607"/>
        <end position="625"/>
    </location>
</feature>
<dbReference type="GeneID" id="5022600"/>
<evidence type="ECO:0000259" key="6">
    <source>
        <dbReference type="PROSITE" id="PS50089"/>
    </source>
</evidence>
<proteinExistence type="predicted"/>
<gene>
    <name evidence="7" type="ORF">GSPATT00037857001</name>
</gene>
<dbReference type="HOGENOM" id="CLU_318703_0_0_1"/>
<dbReference type="PROSITE" id="PS00518">
    <property type="entry name" value="ZF_RING_1"/>
    <property type="match status" value="3"/>
</dbReference>
<evidence type="ECO:0000313" key="7">
    <source>
        <dbReference type="EMBL" id="CAK69418.1"/>
    </source>
</evidence>
<dbReference type="Proteomes" id="UP000000600">
    <property type="component" value="Unassembled WGS sequence"/>
</dbReference>
<dbReference type="OMA" id="DCKHQFC"/>
<accession>A0CF51</accession>
<keyword evidence="1" id="KW-0479">Metal-binding</keyword>
<feature type="region of interest" description="Disordered" evidence="5">
    <location>
        <begin position="599"/>
        <end position="647"/>
    </location>
</feature>
<feature type="compositionally biased region" description="Polar residues" evidence="5">
    <location>
        <begin position="626"/>
        <end position="639"/>
    </location>
</feature>
<dbReference type="KEGG" id="ptm:GSPATT00037857001"/>
<dbReference type="GO" id="GO:0008270">
    <property type="term" value="F:zinc ion binding"/>
    <property type="evidence" value="ECO:0007669"/>
    <property type="project" value="UniProtKB-KW"/>
</dbReference>